<dbReference type="EMBL" id="CAUOFW020004725">
    <property type="protein sequence ID" value="CAK9166993.1"/>
    <property type="molecule type" value="Genomic_DNA"/>
</dbReference>
<feature type="region of interest" description="Disordered" evidence="1">
    <location>
        <begin position="235"/>
        <end position="259"/>
    </location>
</feature>
<name>A0ABC8TI75_9AQUA</name>
<keyword evidence="3" id="KW-1185">Reference proteome</keyword>
<feature type="region of interest" description="Disordered" evidence="1">
    <location>
        <begin position="158"/>
        <end position="202"/>
    </location>
</feature>
<accession>A0ABC8TI75</accession>
<gene>
    <name evidence="2" type="ORF">ILEXP_LOCUS36238</name>
</gene>
<evidence type="ECO:0000313" key="3">
    <source>
        <dbReference type="Proteomes" id="UP001642360"/>
    </source>
</evidence>
<evidence type="ECO:0000256" key="1">
    <source>
        <dbReference type="SAM" id="MobiDB-lite"/>
    </source>
</evidence>
<feature type="compositionally biased region" description="Basic residues" evidence="1">
    <location>
        <begin position="161"/>
        <end position="178"/>
    </location>
</feature>
<feature type="compositionally biased region" description="Basic residues" evidence="1">
    <location>
        <begin position="247"/>
        <end position="259"/>
    </location>
</feature>
<dbReference type="PANTHER" id="PTHR35719:SF2">
    <property type="entry name" value="ABC TRANSMEMBRANE TYPE-1 DOMAIN-CONTAINING PROTEIN"/>
    <property type="match status" value="1"/>
</dbReference>
<feature type="compositionally biased region" description="Acidic residues" evidence="1">
    <location>
        <begin position="182"/>
        <end position="193"/>
    </location>
</feature>
<proteinExistence type="predicted"/>
<dbReference type="AlphaFoldDB" id="A0ABC8TI75"/>
<reference evidence="2 3" key="1">
    <citation type="submission" date="2024-02" db="EMBL/GenBank/DDBJ databases">
        <authorList>
            <person name="Vignale AGUSTIN F."/>
            <person name="Sosa J E."/>
            <person name="Modenutti C."/>
        </authorList>
    </citation>
    <scope>NUCLEOTIDE SEQUENCE [LARGE SCALE GENOMIC DNA]</scope>
</reference>
<dbReference type="Proteomes" id="UP001642360">
    <property type="component" value="Unassembled WGS sequence"/>
</dbReference>
<feature type="compositionally biased region" description="Basic and acidic residues" evidence="1">
    <location>
        <begin position="235"/>
        <end position="246"/>
    </location>
</feature>
<evidence type="ECO:0008006" key="4">
    <source>
        <dbReference type="Google" id="ProtNLM"/>
    </source>
</evidence>
<evidence type="ECO:0000313" key="2">
    <source>
        <dbReference type="EMBL" id="CAK9166993.1"/>
    </source>
</evidence>
<protein>
    <recommendedName>
        <fullName evidence="4">Transmembrane protein</fullName>
    </recommendedName>
</protein>
<dbReference type="PANTHER" id="PTHR35719">
    <property type="entry name" value="OS01G0680600 PROTEIN"/>
    <property type="match status" value="1"/>
</dbReference>
<sequence length="286" mass="32189">MRAATSLLLHTYPCSLPLLILSPRQFHQYPSPQNPHTLSSSHLLRQIQVCRYRRWDSNAESFRNQNFNFNFDSNSGNDGSDDDDDDTPFGLEQLGGVVEEFIDGVWIFKAFRSFGWFLPATVISLLVSTGPKAFLMALALPLGQSALSLAFQKLWGNKQNNPKRKAKSKKKPRARPRRKVELEEDEEEEEEENQGIGKGKMGYQSWVGGNEAPAAKDSQDASSLGGWDVLDSMESVKRSARTERGPRRTPIKKGKLSRGGRKGEMPLFLRLLIAVFPFLGSWTKML</sequence>
<comment type="caution">
    <text evidence="2">The sequence shown here is derived from an EMBL/GenBank/DDBJ whole genome shotgun (WGS) entry which is preliminary data.</text>
</comment>
<organism evidence="2 3">
    <name type="scientific">Ilex paraguariensis</name>
    <name type="common">yerba mate</name>
    <dbReference type="NCBI Taxonomy" id="185542"/>
    <lineage>
        <taxon>Eukaryota</taxon>
        <taxon>Viridiplantae</taxon>
        <taxon>Streptophyta</taxon>
        <taxon>Embryophyta</taxon>
        <taxon>Tracheophyta</taxon>
        <taxon>Spermatophyta</taxon>
        <taxon>Magnoliopsida</taxon>
        <taxon>eudicotyledons</taxon>
        <taxon>Gunneridae</taxon>
        <taxon>Pentapetalae</taxon>
        <taxon>asterids</taxon>
        <taxon>campanulids</taxon>
        <taxon>Aquifoliales</taxon>
        <taxon>Aquifoliaceae</taxon>
        <taxon>Ilex</taxon>
    </lineage>
</organism>